<name>A0A0S4MLU2_ECHMU</name>
<evidence type="ECO:0000313" key="3">
    <source>
        <dbReference type="Proteomes" id="UP000017246"/>
    </source>
</evidence>
<dbReference type="EMBL" id="LN902846">
    <property type="protein sequence ID" value="CUT99697.1"/>
    <property type="molecule type" value="Genomic_DNA"/>
</dbReference>
<feature type="region of interest" description="Disordered" evidence="1">
    <location>
        <begin position="49"/>
        <end position="82"/>
    </location>
</feature>
<reference evidence="2" key="2">
    <citation type="submission" date="2015-11" db="EMBL/GenBank/DDBJ databases">
        <authorList>
            <person name="Zhang Y."/>
            <person name="Guo Z."/>
        </authorList>
    </citation>
    <scope>NUCLEOTIDE SEQUENCE</scope>
</reference>
<reference evidence="2" key="1">
    <citation type="journal article" date="2013" name="Nature">
        <title>The genomes of four tapeworm species reveal adaptations to parasitism.</title>
        <authorList>
            <person name="Tsai I.J."/>
            <person name="Zarowiecki M."/>
            <person name="Holroyd N."/>
            <person name="Garciarrubio A."/>
            <person name="Sanchez-Flores A."/>
            <person name="Brooks K.L."/>
            <person name="Tracey A."/>
            <person name="Bobes R.J."/>
            <person name="Fragoso G."/>
            <person name="Sciutto E."/>
            <person name="Aslett M."/>
            <person name="Beasley H."/>
            <person name="Bennett H.M."/>
            <person name="Cai J."/>
            <person name="Camicia F."/>
            <person name="Clark R."/>
            <person name="Cucher M."/>
            <person name="De Silva N."/>
            <person name="Day T.A."/>
            <person name="Deplazes P."/>
            <person name="Estrada K."/>
            <person name="Fernandez C."/>
            <person name="Holland P.W."/>
            <person name="Hou J."/>
            <person name="Hu S."/>
            <person name="Huckvale T."/>
            <person name="Hung S.S."/>
            <person name="Kamenetzky L."/>
            <person name="Keane J.A."/>
            <person name="Kiss F."/>
            <person name="Koziol U."/>
            <person name="Lambert O."/>
            <person name="Liu K."/>
            <person name="Luo X."/>
            <person name="Luo Y."/>
            <person name="Macchiaroli N."/>
            <person name="Nichol S."/>
            <person name="Paps J."/>
            <person name="Parkinson J."/>
            <person name="Pouchkina-Stantcheva N."/>
            <person name="Riddiford N."/>
            <person name="Rosenzvit M."/>
            <person name="Salinas G."/>
            <person name="Wasmuth J.D."/>
            <person name="Zamanian M."/>
            <person name="Zheng Y."/>
            <person name="Cai X."/>
            <person name="Soberon X."/>
            <person name="Olson P.D."/>
            <person name="Laclette J.P."/>
            <person name="Brehm K."/>
            <person name="Berriman M."/>
            <person name="Garciarrubio A."/>
            <person name="Bobes R.J."/>
            <person name="Fragoso G."/>
            <person name="Sanchez-Flores A."/>
            <person name="Estrada K."/>
            <person name="Cevallos M.A."/>
            <person name="Morett E."/>
            <person name="Gonzalez V."/>
            <person name="Portillo T."/>
            <person name="Ochoa-Leyva A."/>
            <person name="Jose M.V."/>
            <person name="Sciutto E."/>
            <person name="Landa A."/>
            <person name="Jimenez L."/>
            <person name="Valdes V."/>
            <person name="Carrero J.C."/>
            <person name="Larralde C."/>
            <person name="Morales-Montor J."/>
            <person name="Limon-Lason J."/>
            <person name="Soberon X."/>
            <person name="Laclette J.P."/>
        </authorList>
    </citation>
    <scope>NUCLEOTIDE SEQUENCE [LARGE SCALE GENOMIC DNA]</scope>
</reference>
<proteinExistence type="predicted"/>
<evidence type="ECO:0000256" key="1">
    <source>
        <dbReference type="SAM" id="MobiDB-lite"/>
    </source>
</evidence>
<sequence length="114" mass="12566">MRLYDEVRCLPLHRKHSSSMPGNSHWSSLVLQNLYVVLGTIEHFYHRRVSQANRPPPPSPPPLPPAPSPPIEVEGLSGPSRNHLSHGSLLVSPVLTCALISPSGYLYVCALFHT</sequence>
<evidence type="ECO:0000313" key="2">
    <source>
        <dbReference type="EMBL" id="CUT99697.1"/>
    </source>
</evidence>
<dbReference type="Proteomes" id="UP000017246">
    <property type="component" value="Unassembled WGS sequence"/>
</dbReference>
<keyword evidence="3" id="KW-1185">Reference proteome</keyword>
<feature type="compositionally biased region" description="Pro residues" evidence="1">
    <location>
        <begin position="54"/>
        <end position="70"/>
    </location>
</feature>
<keyword evidence="2" id="KW-0808">Transferase</keyword>
<organism evidence="2 3">
    <name type="scientific">Echinococcus multilocularis</name>
    <name type="common">Fox tapeworm</name>
    <dbReference type="NCBI Taxonomy" id="6211"/>
    <lineage>
        <taxon>Eukaryota</taxon>
        <taxon>Metazoa</taxon>
        <taxon>Spiralia</taxon>
        <taxon>Lophotrochozoa</taxon>
        <taxon>Platyhelminthes</taxon>
        <taxon>Cestoda</taxon>
        <taxon>Eucestoda</taxon>
        <taxon>Cyclophyllidea</taxon>
        <taxon>Taeniidae</taxon>
        <taxon>Echinococcus</taxon>
    </lineage>
</organism>
<keyword evidence="2" id="KW-0418">Kinase</keyword>
<accession>A0A0S4MLU2</accession>
<dbReference type="GO" id="GO:0016301">
    <property type="term" value="F:kinase activity"/>
    <property type="evidence" value="ECO:0007669"/>
    <property type="project" value="UniProtKB-KW"/>
</dbReference>
<protein>
    <submittedName>
        <fullName evidence="2">CAMK family protein kinase</fullName>
    </submittedName>
</protein>
<dbReference type="AlphaFoldDB" id="A0A0S4MLU2"/>